<name>A0A2U8DZV5_9BACT</name>
<gene>
    <name evidence="3" type="ORF">CKA38_01610</name>
</gene>
<evidence type="ECO:0000256" key="1">
    <source>
        <dbReference type="SAM" id="SignalP"/>
    </source>
</evidence>
<dbReference type="InterPro" id="IPR008391">
    <property type="entry name" value="AXE1_dom"/>
</dbReference>
<dbReference type="KEGG" id="elut:CKA38_01610"/>
<proteinExistence type="predicted"/>
<dbReference type="OrthoDB" id="9765647at2"/>
<evidence type="ECO:0000313" key="3">
    <source>
        <dbReference type="EMBL" id="AWI08128.1"/>
    </source>
</evidence>
<organism evidence="3 4">
    <name type="scientific">Ereboglobus luteus</name>
    <dbReference type="NCBI Taxonomy" id="1796921"/>
    <lineage>
        <taxon>Bacteria</taxon>
        <taxon>Pseudomonadati</taxon>
        <taxon>Verrucomicrobiota</taxon>
        <taxon>Opitutia</taxon>
        <taxon>Opitutales</taxon>
        <taxon>Opitutaceae</taxon>
        <taxon>Ereboglobus</taxon>
    </lineage>
</organism>
<evidence type="ECO:0000259" key="2">
    <source>
        <dbReference type="Pfam" id="PF05448"/>
    </source>
</evidence>
<dbReference type="EMBL" id="CP023004">
    <property type="protein sequence ID" value="AWI08128.1"/>
    <property type="molecule type" value="Genomic_DNA"/>
</dbReference>
<feature type="domain" description="Acetyl xylan esterase" evidence="2">
    <location>
        <begin position="69"/>
        <end position="307"/>
    </location>
</feature>
<dbReference type="Proteomes" id="UP000244896">
    <property type="component" value="Chromosome"/>
</dbReference>
<reference evidence="3 4" key="1">
    <citation type="journal article" date="2018" name="Syst. Appl. Microbiol.">
        <title>Ereboglobus luteus gen. nov. sp. nov. from cockroach guts, and new insights into the oxygen relationship of the genera Opitutus and Didymococcus (Verrucomicrobia: Opitutaceae).</title>
        <authorList>
            <person name="Tegtmeier D."/>
            <person name="Belitz A."/>
            <person name="Radek R."/>
            <person name="Heimerl T."/>
            <person name="Brune A."/>
        </authorList>
    </citation>
    <scope>NUCLEOTIDE SEQUENCE [LARGE SCALE GENOMIC DNA]</scope>
    <source>
        <strain evidence="3 4">Ho45</strain>
    </source>
</reference>
<dbReference type="SUPFAM" id="SSF53474">
    <property type="entry name" value="alpha/beta-Hydrolases"/>
    <property type="match status" value="1"/>
</dbReference>
<keyword evidence="1" id="KW-0732">Signal</keyword>
<dbReference type="PANTHER" id="PTHR22946">
    <property type="entry name" value="DIENELACTONE HYDROLASE DOMAIN-CONTAINING PROTEIN-RELATED"/>
    <property type="match status" value="1"/>
</dbReference>
<feature type="signal peptide" evidence="1">
    <location>
        <begin position="1"/>
        <end position="24"/>
    </location>
</feature>
<evidence type="ECO:0000313" key="4">
    <source>
        <dbReference type="Proteomes" id="UP000244896"/>
    </source>
</evidence>
<keyword evidence="4" id="KW-1185">Reference proteome</keyword>
<dbReference type="Pfam" id="PF05448">
    <property type="entry name" value="AXE1"/>
    <property type="match status" value="1"/>
</dbReference>
<protein>
    <recommendedName>
        <fullName evidence="2">Acetyl xylan esterase domain-containing protein</fullName>
    </recommendedName>
</protein>
<dbReference type="AlphaFoldDB" id="A0A2U8DZV5"/>
<feature type="chain" id="PRO_5015976415" description="Acetyl xylan esterase domain-containing protein" evidence="1">
    <location>
        <begin position="25"/>
        <end position="977"/>
    </location>
</feature>
<dbReference type="InterPro" id="IPR029058">
    <property type="entry name" value="AB_hydrolase_fold"/>
</dbReference>
<dbReference type="InterPro" id="IPR050261">
    <property type="entry name" value="FrsA_esterase"/>
</dbReference>
<accession>A0A2U8DZV5</accession>
<dbReference type="RefSeq" id="WP_108823934.1">
    <property type="nucleotide sequence ID" value="NZ_CP023004.1"/>
</dbReference>
<dbReference type="Gene3D" id="3.40.50.1820">
    <property type="entry name" value="alpha/beta hydrolase"/>
    <property type="match status" value="1"/>
</dbReference>
<sequence length="977" mass="108761">MKHTRFLSPFIIMLALAFAPSAFSRTELFSIPDAKDNPFEITVLSRADKGDAILEEIMFNGPPFNGAPTRIYAWLAYPKREGKYPGVVRLHGAGLKQALTSEAAVEYAQAGYVCLCIDWAGREEGGVKRPDPRSDFNAFGRIAQPTLGKDGKPVAGRFNLADPAADTITNGVRFVRRSLQFLRARPDVDSTKLCLSAMSAGAHLSLLTLAVEPDVKAAALKYGSGFVRELNWGGYFGRLGLGERDAAARWLSVLDPKHGLADIKTPTLLLSGTDDIFFFMPAVLATWRAMTAPKALLMLPNDNHSKVSNETIPRQWFESVMRGKPAWPRAQKMSAENRDGALVLSARCDGEIERAVFWCKRMPRAAFKYGRARKPDETVPWSEIAARRERDGAWTATIAPPAPDEQVLAYCMFETADGVRESSDTVELPAMPKWGRDLQPAAQAADGIRRAAVSFDRCQLDDDNKREWIREAGNLSGRTGENQGRNVSGWVEYDFEIARSGWHCLKVSHDGTGHEFLVDGKTRFYGRGPAIGGLWLDAGTHTLRLERFHWKGFAPITEWTMTRTPDEAPARERFQVSVANRHNALRLGEAVLLDVAHAPFWNAEELEFRLVEIDTGIEGGSARLALSSKGPARVEVRCEREGVFRLVCLMAGGEIPLRGVIPSSFIVVNTTRVEADKTAREPAKTLVAEIDCVTREPDFFRGGDTRVVQKSWGAYRESGDVGYLQHMNATEPSWFAYAFRVDDPDATYWMEFDYPDDARRTFVVVPRSGNPQRYAGPATGPDCGREFSLGNRMRTMGLYFWPLHTDLRAMVMQPQDGMRAAVSKIRIYKLDENPAPLPVAEKHGRDFIHWYEEGLSYAGFFGGDSAKASATYVSSENWARTMSHMGASMLLPTIAIYQMTMYPGRYNLTYADSGTDDAVRVLELMCEKYGLKFAGEFHPDARQLRWASARRGTRGRFIRSTATAKPGRGGAIRFSIF</sequence>